<evidence type="ECO:0000313" key="1">
    <source>
        <dbReference type="EMBL" id="MDB0523706.1"/>
    </source>
</evidence>
<gene>
    <name evidence="1" type="ORF">LBW55_19050</name>
</gene>
<dbReference type="EMBL" id="JAIVEX010000010">
    <property type="protein sequence ID" value="MDB0523706.1"/>
    <property type="molecule type" value="Genomic_DNA"/>
</dbReference>
<reference evidence="1" key="1">
    <citation type="submission" date="2021-09" db="EMBL/GenBank/DDBJ databases">
        <title>Genomic analysis of Ralstonia spp.</title>
        <authorList>
            <person name="Aburjaile F."/>
            <person name="Ariute J.C."/>
            <person name="Pais A.K.L."/>
            <person name="Albuquerque G.M.R."/>
            <person name="Silva A.M.F."/>
            <person name="Brenig B."/>
            <person name="Azevedo V."/>
            <person name="Matiuzzi M."/>
            <person name="Ramos R."/>
            <person name="Goes-Neto A."/>
            <person name="Soares S."/>
            <person name="Iseppon A.M.B."/>
            <person name="Souza E."/>
            <person name="Gama M."/>
        </authorList>
    </citation>
    <scope>NUCLEOTIDE SEQUENCE</scope>
    <source>
        <strain evidence="1">B4</strain>
    </source>
</reference>
<protein>
    <submittedName>
        <fullName evidence="1">Uncharacterized protein</fullName>
    </submittedName>
</protein>
<organism evidence="1 2">
    <name type="scientific">Ralstonia solanacearum</name>
    <name type="common">Pseudomonas solanacearum</name>
    <dbReference type="NCBI Taxonomy" id="305"/>
    <lineage>
        <taxon>Bacteria</taxon>
        <taxon>Pseudomonadati</taxon>
        <taxon>Pseudomonadota</taxon>
        <taxon>Betaproteobacteria</taxon>
        <taxon>Burkholderiales</taxon>
        <taxon>Burkholderiaceae</taxon>
        <taxon>Ralstonia</taxon>
        <taxon>Ralstonia solanacearum species complex</taxon>
    </lineage>
</organism>
<dbReference type="RefSeq" id="WP_184849685.1">
    <property type="nucleotide sequence ID" value="NZ_JABZEH010000001.1"/>
</dbReference>
<sequence>MIDASGSGRIRTASVPVVPRMIGIAPIGAAAGLERGRFRFRRHRFPLRPNTVLHGR</sequence>
<evidence type="ECO:0000313" key="2">
    <source>
        <dbReference type="Proteomes" id="UP001143674"/>
    </source>
</evidence>
<proteinExistence type="predicted"/>
<comment type="caution">
    <text evidence="1">The sequence shown here is derived from an EMBL/GenBank/DDBJ whole genome shotgun (WGS) entry which is preliminary data.</text>
</comment>
<accession>A0AAE3T505</accession>
<dbReference type="AlphaFoldDB" id="A0AAE3T505"/>
<dbReference type="Proteomes" id="UP001143674">
    <property type="component" value="Unassembled WGS sequence"/>
</dbReference>
<name>A0AAE3T505_RALSL</name>